<dbReference type="GO" id="GO:0055117">
    <property type="term" value="P:regulation of cardiac muscle contraction"/>
    <property type="evidence" value="ECO:0007669"/>
    <property type="project" value="TreeGrafter"/>
</dbReference>
<keyword evidence="5" id="KW-0800">Toxin</keyword>
<keyword evidence="9" id="KW-0520">NAD</keyword>
<dbReference type="GO" id="GO:0036371">
    <property type="term" value="P:protein localization to T-tubule"/>
    <property type="evidence" value="ECO:0007669"/>
    <property type="project" value="TreeGrafter"/>
</dbReference>
<dbReference type="GO" id="GO:1904108">
    <property type="term" value="P:protein localization to ciliary inversin compartment"/>
    <property type="evidence" value="ECO:0007669"/>
    <property type="project" value="TreeGrafter"/>
</dbReference>
<dbReference type="PANTHER" id="PTHR24178">
    <property type="entry name" value="MOLTING PROTEIN MLT-4"/>
    <property type="match status" value="1"/>
</dbReference>
<keyword evidence="6 8" id="KW-0040">ANK repeat</keyword>
<keyword evidence="4" id="KW-0677">Repeat</keyword>
<evidence type="ECO:0000256" key="6">
    <source>
        <dbReference type="ARBA" id="ARBA00023043"/>
    </source>
</evidence>
<dbReference type="GO" id="GO:0006887">
    <property type="term" value="P:exocytosis"/>
    <property type="evidence" value="ECO:0007669"/>
    <property type="project" value="UniProtKB-KW"/>
</dbReference>
<feature type="repeat" description="ANK" evidence="8">
    <location>
        <begin position="326"/>
        <end position="358"/>
    </location>
</feature>
<evidence type="ECO:0000256" key="7">
    <source>
        <dbReference type="ARBA" id="ARBA00023298"/>
    </source>
</evidence>
<dbReference type="Proteomes" id="UP000288716">
    <property type="component" value="Unassembled WGS sequence"/>
</dbReference>
<accession>A0A443ST59</accession>
<evidence type="ECO:0000256" key="4">
    <source>
        <dbReference type="ARBA" id="ARBA00022737"/>
    </source>
</evidence>
<dbReference type="InterPro" id="IPR036770">
    <property type="entry name" value="Ankyrin_rpt-contain_sf"/>
</dbReference>
<dbReference type="InterPro" id="IPR002110">
    <property type="entry name" value="Ankyrin_rpt"/>
</dbReference>
<dbReference type="EC" id="2.4.2.-" evidence="9"/>
<dbReference type="CDD" id="cd01438">
    <property type="entry name" value="tankyrase_like"/>
    <property type="match status" value="1"/>
</dbReference>
<dbReference type="STRING" id="299467.A0A443ST59"/>
<dbReference type="SMART" id="SM00454">
    <property type="entry name" value="SAM"/>
    <property type="match status" value="1"/>
</dbReference>
<dbReference type="CDD" id="cd09524">
    <property type="entry name" value="SAM_tankyrase1_2"/>
    <property type="match status" value="1"/>
</dbReference>
<dbReference type="Gene3D" id="1.10.150.50">
    <property type="entry name" value="Transcription Factor, Ets-1"/>
    <property type="match status" value="1"/>
</dbReference>
<dbReference type="VEuPathDB" id="VectorBase:LDEU001359"/>
<feature type="repeat" description="ANK" evidence="8">
    <location>
        <begin position="138"/>
        <end position="170"/>
    </location>
</feature>
<dbReference type="Pfam" id="PF12796">
    <property type="entry name" value="Ank_2"/>
    <property type="match status" value="4"/>
</dbReference>
<evidence type="ECO:0000256" key="2">
    <source>
        <dbReference type="ARBA" id="ARBA00022483"/>
    </source>
</evidence>
<gene>
    <name evidence="12" type="ORF">B4U80_08317</name>
</gene>
<keyword evidence="2" id="KW-0268">Exocytosis</keyword>
<proteinExistence type="predicted"/>
<dbReference type="PROSITE" id="PS50105">
    <property type="entry name" value="SAM_DOMAIN"/>
    <property type="match status" value="1"/>
</dbReference>
<feature type="repeat" description="ANK" evidence="8">
    <location>
        <begin position="293"/>
        <end position="325"/>
    </location>
</feature>
<feature type="repeat" description="ANK" evidence="8">
    <location>
        <begin position="171"/>
        <end position="203"/>
    </location>
</feature>
<feature type="domain" description="PARP catalytic" evidence="11">
    <location>
        <begin position="712"/>
        <end position="917"/>
    </location>
</feature>
<feature type="repeat" description="ANK" evidence="8">
    <location>
        <begin position="479"/>
        <end position="511"/>
    </location>
</feature>
<dbReference type="SUPFAM" id="SSF48403">
    <property type="entry name" value="Ankyrin repeat"/>
    <property type="match status" value="2"/>
</dbReference>
<dbReference type="FunFam" id="1.25.40.20:FF:000009">
    <property type="entry name" value="Poly [ADP-ribose] polymerase"/>
    <property type="match status" value="2"/>
</dbReference>
<organism evidence="12 13">
    <name type="scientific">Leptotrombidium deliense</name>
    <dbReference type="NCBI Taxonomy" id="299467"/>
    <lineage>
        <taxon>Eukaryota</taxon>
        <taxon>Metazoa</taxon>
        <taxon>Ecdysozoa</taxon>
        <taxon>Arthropoda</taxon>
        <taxon>Chelicerata</taxon>
        <taxon>Arachnida</taxon>
        <taxon>Acari</taxon>
        <taxon>Acariformes</taxon>
        <taxon>Trombidiformes</taxon>
        <taxon>Prostigmata</taxon>
        <taxon>Anystina</taxon>
        <taxon>Parasitengona</taxon>
        <taxon>Trombiculoidea</taxon>
        <taxon>Trombiculidae</taxon>
        <taxon>Leptotrombidium</taxon>
    </lineage>
</organism>
<dbReference type="GO" id="GO:0030315">
    <property type="term" value="C:T-tubule"/>
    <property type="evidence" value="ECO:0007669"/>
    <property type="project" value="TreeGrafter"/>
</dbReference>
<dbReference type="PROSITE" id="PS50297">
    <property type="entry name" value="ANK_REP_REGION"/>
    <property type="match status" value="9"/>
</dbReference>
<dbReference type="Gene3D" id="3.90.228.10">
    <property type="match status" value="1"/>
</dbReference>
<sequence length="924" mass="101193">MEGRVTNQLQLSPNIGSERQKVPFVVSSTNNEVTGILQNTSLSSATSAGLNSSQQMSGSSPNLSISSPVVDANKELFNACRNGDIAKVKKYISSANVNIRDNNGRKSTPLHCAAGFGRRDIVEYLLLKGSNVHAKDDGGLVPLHNACSYGHAEVVQMLLKHGADPNARDNWNYTPLHEAAMKGKVEVCIVLLQFGADPNVRNTHGKTPSDVADPTAKVVLCADYRRDELLEAAKSGDVEIVKAVLNAHPHLVNCRDIDGRQSTPLHFAAGYNRVDIVEYLLSRGADVHAKDKGGLVPLHNACSYGHYEVAELLVKKGANVNVTDLWKFTPLHEAAAKGKYDIVKLLLKHGAEPNKKNRDGHISLDLVKDGDQDIIDLLTGDAALLDAAKKGHLSRVMKLLTPNNINCRDSQGRNSTPLHLAAGYNNLEVAEFLLENGADVNAPDKGGLIPLHNASSYGHLDIAALLIKYNTQVNATDRWGFTPLHEAAQKGRTQLCALLLNHGANPNLKNHENQTALDLATAEDVRCLLMDALAPNTAITASTSNIHSSVVISPSPANLKMSDQTSVSGLSLVSDFKGEQTVPSAITLLLSQRNSAHVNGDLSCPQGPKSEGNRRKQVLSLSNYIPGTVPQVCIGLFLRNLELHHLVELFEREHITTDILAEMGHEELKQIGVNAYGHRHKLLKGIEKLLLSYYNGQHMTPTSSGTILVDLNPNEKEYKVVEDELQSTIREHKDGGASGGVFNRYNIIKLQRISNRKLWERYLHRRKEICEENHNYGNERMLFHGSPFVNAIIQKGFDERHAYIGGMFGAGIYFAENSSKSNQYVYGIGGGTGCPQHKDRSCYSCHRQILLCRVALGKSFYQFSALKMAHAPPGHHSVVGRPSGGGLSYPEYVVYRGEQAYPEYLITYQIMKPENQNSSSVYFS</sequence>
<keyword evidence="9" id="KW-0808">Transferase</keyword>
<feature type="repeat" description="ANK" evidence="8">
    <location>
        <begin position="413"/>
        <end position="445"/>
    </location>
</feature>
<dbReference type="GO" id="GO:0044218">
    <property type="term" value="C:other organism cell membrane"/>
    <property type="evidence" value="ECO:0007669"/>
    <property type="project" value="UniProtKB-KW"/>
</dbReference>
<keyword evidence="5" id="KW-0638">Presynaptic neurotoxin</keyword>
<evidence type="ECO:0000313" key="13">
    <source>
        <dbReference type="Proteomes" id="UP000288716"/>
    </source>
</evidence>
<name>A0A443ST59_9ACAR</name>
<dbReference type="GO" id="GO:0003950">
    <property type="term" value="F:NAD+ poly-ADP-ribosyltransferase activity"/>
    <property type="evidence" value="ECO:0007669"/>
    <property type="project" value="UniProtKB-UniRule"/>
</dbReference>
<dbReference type="InterPro" id="IPR012317">
    <property type="entry name" value="Poly(ADP-ribose)pol_cat_dom"/>
</dbReference>
<evidence type="ECO:0000256" key="1">
    <source>
        <dbReference type="ARBA" id="ARBA00004175"/>
    </source>
</evidence>
<dbReference type="GO" id="GO:0005929">
    <property type="term" value="C:cilium"/>
    <property type="evidence" value="ECO:0007669"/>
    <property type="project" value="TreeGrafter"/>
</dbReference>
<feature type="repeat" description="ANK" evidence="8">
    <location>
        <begin position="260"/>
        <end position="292"/>
    </location>
</feature>
<dbReference type="GO" id="GO:0044231">
    <property type="term" value="C:host cell presynaptic membrane"/>
    <property type="evidence" value="ECO:0007669"/>
    <property type="project" value="UniProtKB-KW"/>
</dbReference>
<evidence type="ECO:0000313" key="12">
    <source>
        <dbReference type="EMBL" id="RWS30680.1"/>
    </source>
</evidence>
<dbReference type="Gene3D" id="1.25.40.20">
    <property type="entry name" value="Ankyrin repeat-containing domain"/>
    <property type="match status" value="3"/>
</dbReference>
<dbReference type="OrthoDB" id="4772757at2759"/>
<evidence type="ECO:0000259" key="11">
    <source>
        <dbReference type="PROSITE" id="PS51059"/>
    </source>
</evidence>
<comment type="subcellular location">
    <subcellularLocation>
        <location evidence="1">Target cell membrane</location>
    </subcellularLocation>
</comment>
<dbReference type="PRINTS" id="PR01415">
    <property type="entry name" value="ANKYRIN"/>
</dbReference>
<feature type="repeat" description="ANK" evidence="8">
    <location>
        <begin position="105"/>
        <end position="137"/>
    </location>
</feature>
<dbReference type="SUPFAM" id="SSF56399">
    <property type="entry name" value="ADP-ribosylation"/>
    <property type="match status" value="1"/>
</dbReference>
<evidence type="ECO:0000256" key="8">
    <source>
        <dbReference type="PROSITE-ProRule" id="PRU00023"/>
    </source>
</evidence>
<dbReference type="InterPro" id="IPR001660">
    <property type="entry name" value="SAM"/>
</dbReference>
<dbReference type="EMBL" id="NCKV01000420">
    <property type="protein sequence ID" value="RWS30680.1"/>
    <property type="molecule type" value="Genomic_DNA"/>
</dbReference>
<evidence type="ECO:0000259" key="10">
    <source>
        <dbReference type="PROSITE" id="PS50105"/>
    </source>
</evidence>
<feature type="domain" description="SAM" evidence="10">
    <location>
        <begin position="634"/>
        <end position="692"/>
    </location>
</feature>
<dbReference type="PROSITE" id="PS50088">
    <property type="entry name" value="ANK_REPEAT"/>
    <property type="match status" value="9"/>
</dbReference>
<dbReference type="FunFam" id="3.90.228.10:FF:000001">
    <property type="entry name" value="Poly [ADP-ribose] polymerase tankyrase-2"/>
    <property type="match status" value="1"/>
</dbReference>
<keyword evidence="3" id="KW-1052">Target cell membrane</keyword>
<evidence type="ECO:0000256" key="9">
    <source>
        <dbReference type="RuleBase" id="RU362114"/>
    </source>
</evidence>
<dbReference type="Pfam" id="PF00023">
    <property type="entry name" value="Ank"/>
    <property type="match status" value="2"/>
</dbReference>
<comment type="caution">
    <text evidence="12">The sequence shown here is derived from an EMBL/GenBank/DDBJ whole genome shotgun (WGS) entry which is preliminary data.</text>
</comment>
<dbReference type="Pfam" id="PF07647">
    <property type="entry name" value="SAM_2"/>
    <property type="match status" value="1"/>
</dbReference>
<reference evidence="12 13" key="1">
    <citation type="journal article" date="2018" name="Gigascience">
        <title>Genomes of trombidid mites reveal novel predicted allergens and laterally-transferred genes associated with secondary metabolism.</title>
        <authorList>
            <person name="Dong X."/>
            <person name="Chaisiri K."/>
            <person name="Xia D."/>
            <person name="Armstrong S.D."/>
            <person name="Fang Y."/>
            <person name="Donnelly M.J."/>
            <person name="Kadowaki T."/>
            <person name="McGarry J.W."/>
            <person name="Darby A.C."/>
            <person name="Makepeace B.L."/>
        </authorList>
    </citation>
    <scope>NUCLEOTIDE SEQUENCE [LARGE SCALE GENOMIC DNA]</scope>
    <source>
        <strain evidence="12">UoL-UT</strain>
    </source>
</reference>
<keyword evidence="9" id="KW-0328">Glycosyltransferase</keyword>
<dbReference type="SUPFAM" id="SSF47769">
    <property type="entry name" value="SAM/Pointed domain"/>
    <property type="match status" value="1"/>
</dbReference>
<dbReference type="SMART" id="SM00248">
    <property type="entry name" value="ANK"/>
    <property type="match status" value="11"/>
</dbReference>
<keyword evidence="5" id="KW-0528">Neurotoxin</keyword>
<keyword evidence="7" id="KW-1053">Target membrane</keyword>
<protein>
    <recommendedName>
        <fullName evidence="9">Poly [ADP-ribose] polymerase</fullName>
        <shortName evidence="9">PARP</shortName>
        <ecNumber evidence="9">2.4.2.-</ecNumber>
    </recommendedName>
</protein>
<keyword evidence="13" id="KW-1185">Reference proteome</keyword>
<feature type="repeat" description="ANK" evidence="8">
    <location>
        <begin position="446"/>
        <end position="478"/>
    </location>
</feature>
<dbReference type="AlphaFoldDB" id="A0A443ST59"/>
<dbReference type="Gene3D" id="6.20.320.10">
    <property type="match status" value="1"/>
</dbReference>
<dbReference type="PROSITE" id="PS51059">
    <property type="entry name" value="PARP_CATALYTIC"/>
    <property type="match status" value="1"/>
</dbReference>
<keyword evidence="7" id="KW-0472">Membrane</keyword>
<dbReference type="Pfam" id="PF00644">
    <property type="entry name" value="PARP"/>
    <property type="match status" value="1"/>
</dbReference>
<evidence type="ECO:0000256" key="3">
    <source>
        <dbReference type="ARBA" id="ARBA00022537"/>
    </source>
</evidence>
<dbReference type="PANTHER" id="PTHR24178:SF21">
    <property type="entry name" value="ANKYRIN REPEAT DOMAIN 52-RELATED"/>
    <property type="match status" value="1"/>
</dbReference>
<evidence type="ECO:0000256" key="5">
    <source>
        <dbReference type="ARBA" id="ARBA00023028"/>
    </source>
</evidence>
<dbReference type="InterPro" id="IPR013761">
    <property type="entry name" value="SAM/pointed_sf"/>
</dbReference>